<keyword evidence="2" id="KW-1185">Reference proteome</keyword>
<comment type="caution">
    <text evidence="1">The sequence shown here is derived from an EMBL/GenBank/DDBJ whole genome shotgun (WGS) entry which is preliminary data.</text>
</comment>
<evidence type="ECO:0000313" key="1">
    <source>
        <dbReference type="EMBL" id="KAK7268245.1"/>
    </source>
</evidence>
<name>A0AAN9F6I9_CROPI</name>
<sequence length="78" mass="8747">MANEKGASIITSRVSHLSGSKFLSLPELVFHSMRASLLLPVDQSHQPLKFLSSYSRAPSSPLAFFLLRRHFHSQLQVI</sequence>
<dbReference type="EMBL" id="JAYWIO010000004">
    <property type="protein sequence ID" value="KAK7268245.1"/>
    <property type="molecule type" value="Genomic_DNA"/>
</dbReference>
<proteinExistence type="predicted"/>
<reference evidence="1 2" key="1">
    <citation type="submission" date="2024-01" db="EMBL/GenBank/DDBJ databases">
        <title>The genomes of 5 underutilized Papilionoideae crops provide insights into root nodulation and disease resistanc.</title>
        <authorList>
            <person name="Yuan L."/>
        </authorList>
    </citation>
    <scope>NUCLEOTIDE SEQUENCE [LARGE SCALE GENOMIC DNA]</scope>
    <source>
        <strain evidence="1">ZHUSHIDOU_FW_LH</strain>
        <tissue evidence="1">Leaf</tissue>
    </source>
</reference>
<accession>A0AAN9F6I9</accession>
<evidence type="ECO:0000313" key="2">
    <source>
        <dbReference type="Proteomes" id="UP001372338"/>
    </source>
</evidence>
<protein>
    <submittedName>
        <fullName evidence="1">Uncharacterized protein</fullName>
    </submittedName>
</protein>
<dbReference type="Proteomes" id="UP001372338">
    <property type="component" value="Unassembled WGS sequence"/>
</dbReference>
<organism evidence="1 2">
    <name type="scientific">Crotalaria pallida</name>
    <name type="common">Smooth rattlebox</name>
    <name type="synonym">Crotalaria striata</name>
    <dbReference type="NCBI Taxonomy" id="3830"/>
    <lineage>
        <taxon>Eukaryota</taxon>
        <taxon>Viridiplantae</taxon>
        <taxon>Streptophyta</taxon>
        <taxon>Embryophyta</taxon>
        <taxon>Tracheophyta</taxon>
        <taxon>Spermatophyta</taxon>
        <taxon>Magnoliopsida</taxon>
        <taxon>eudicotyledons</taxon>
        <taxon>Gunneridae</taxon>
        <taxon>Pentapetalae</taxon>
        <taxon>rosids</taxon>
        <taxon>fabids</taxon>
        <taxon>Fabales</taxon>
        <taxon>Fabaceae</taxon>
        <taxon>Papilionoideae</taxon>
        <taxon>50 kb inversion clade</taxon>
        <taxon>genistoids sensu lato</taxon>
        <taxon>core genistoids</taxon>
        <taxon>Crotalarieae</taxon>
        <taxon>Crotalaria</taxon>
    </lineage>
</organism>
<dbReference type="AlphaFoldDB" id="A0AAN9F6I9"/>
<gene>
    <name evidence="1" type="ORF">RIF29_20940</name>
</gene>